<accession>A0A853AAI2</accession>
<dbReference type="InterPro" id="IPR039418">
    <property type="entry name" value="LexA-like"/>
</dbReference>
<evidence type="ECO:0000313" key="3">
    <source>
        <dbReference type="EMBL" id="NYI07382.1"/>
    </source>
</evidence>
<dbReference type="SUPFAM" id="SSF51306">
    <property type="entry name" value="LexA/Signal peptidase"/>
    <property type="match status" value="1"/>
</dbReference>
<feature type="region of interest" description="Disordered" evidence="1">
    <location>
        <begin position="1"/>
        <end position="69"/>
    </location>
</feature>
<dbReference type="InterPro" id="IPR050077">
    <property type="entry name" value="LexA_repressor"/>
</dbReference>
<dbReference type="InterPro" id="IPR015927">
    <property type="entry name" value="Peptidase_S24_S26A/B/C"/>
</dbReference>
<feature type="domain" description="Peptidase S24/S26A/S26B/S26C" evidence="2">
    <location>
        <begin position="68"/>
        <end position="153"/>
    </location>
</feature>
<organism evidence="3 4">
    <name type="scientific">Allostreptomyces psammosilenae</name>
    <dbReference type="NCBI Taxonomy" id="1892865"/>
    <lineage>
        <taxon>Bacteria</taxon>
        <taxon>Bacillati</taxon>
        <taxon>Actinomycetota</taxon>
        <taxon>Actinomycetes</taxon>
        <taxon>Kitasatosporales</taxon>
        <taxon>Streptomycetaceae</taxon>
        <taxon>Allostreptomyces</taxon>
    </lineage>
</organism>
<keyword evidence="4" id="KW-1185">Reference proteome</keyword>
<dbReference type="CDD" id="cd06529">
    <property type="entry name" value="S24_LexA-like"/>
    <property type="match status" value="1"/>
</dbReference>
<evidence type="ECO:0000256" key="1">
    <source>
        <dbReference type="SAM" id="MobiDB-lite"/>
    </source>
</evidence>
<evidence type="ECO:0000259" key="2">
    <source>
        <dbReference type="Pfam" id="PF00717"/>
    </source>
</evidence>
<dbReference type="AlphaFoldDB" id="A0A853AAI2"/>
<dbReference type="Proteomes" id="UP000567795">
    <property type="component" value="Unassembled WGS sequence"/>
</dbReference>
<dbReference type="InterPro" id="IPR036286">
    <property type="entry name" value="LexA/Signal_pep-like_sf"/>
</dbReference>
<dbReference type="PANTHER" id="PTHR33516">
    <property type="entry name" value="LEXA REPRESSOR"/>
    <property type="match status" value="1"/>
</dbReference>
<proteinExistence type="predicted"/>
<comment type="caution">
    <text evidence="3">The sequence shown here is derived from an EMBL/GenBank/DDBJ whole genome shotgun (WGS) entry which is preliminary data.</text>
</comment>
<evidence type="ECO:0000313" key="4">
    <source>
        <dbReference type="Proteomes" id="UP000567795"/>
    </source>
</evidence>
<reference evidence="3 4" key="1">
    <citation type="submission" date="2020-07" db="EMBL/GenBank/DDBJ databases">
        <title>Sequencing the genomes of 1000 actinobacteria strains.</title>
        <authorList>
            <person name="Klenk H.-P."/>
        </authorList>
    </citation>
    <scope>NUCLEOTIDE SEQUENCE [LARGE SCALE GENOMIC DNA]</scope>
    <source>
        <strain evidence="3 4">DSM 42178</strain>
    </source>
</reference>
<dbReference type="Pfam" id="PF00717">
    <property type="entry name" value="Peptidase_S24"/>
    <property type="match status" value="1"/>
</dbReference>
<sequence>MEQPSRTPAPQPPRVLPRTAQQEDGMPRVPAPTRGESPTASGRTAPTGLVELAERAGSAEQPPVQGSAEQHEQFWLVAADEDMAGAGIHSGDRVLVRACPVGEVPNNETVAVRLDGRTTLRRLSRQQGRVWLKAANPAVMPRPGSAAEVLGVVTATRARRRESAPCEHGRIAFASARLHRGRPMGRARSGS</sequence>
<dbReference type="Gene3D" id="2.10.109.10">
    <property type="entry name" value="Umud Fragment, subunit A"/>
    <property type="match status" value="1"/>
</dbReference>
<name>A0A853AAI2_9ACTN</name>
<dbReference type="PANTHER" id="PTHR33516:SF2">
    <property type="entry name" value="LEXA REPRESSOR-RELATED"/>
    <property type="match status" value="1"/>
</dbReference>
<gene>
    <name evidence="3" type="ORF">FHU37_004325</name>
</gene>
<protein>
    <recommendedName>
        <fullName evidence="2">Peptidase S24/S26A/S26B/S26C domain-containing protein</fullName>
    </recommendedName>
</protein>
<dbReference type="RefSeq" id="WP_179815803.1">
    <property type="nucleotide sequence ID" value="NZ_JACBZD010000001.1"/>
</dbReference>
<dbReference type="EMBL" id="JACBZD010000001">
    <property type="protein sequence ID" value="NYI07382.1"/>
    <property type="molecule type" value="Genomic_DNA"/>
</dbReference>